<dbReference type="GO" id="GO:0003677">
    <property type="term" value="F:DNA binding"/>
    <property type="evidence" value="ECO:0007669"/>
    <property type="project" value="UniProtKB-KW"/>
</dbReference>
<reference evidence="5 6" key="1">
    <citation type="journal article" date="2019" name="Nat. Microbiol.">
        <title>Mediterranean grassland soil C-N compound turnover is dependent on rainfall and depth, and is mediated by genomically divergent microorganisms.</title>
        <authorList>
            <person name="Diamond S."/>
            <person name="Andeer P.F."/>
            <person name="Li Z."/>
            <person name="Crits-Christoph A."/>
            <person name="Burstein D."/>
            <person name="Anantharaman K."/>
            <person name="Lane K.R."/>
            <person name="Thomas B.C."/>
            <person name="Pan C."/>
            <person name="Northen T.R."/>
            <person name="Banfield J.F."/>
        </authorList>
    </citation>
    <scope>NUCLEOTIDE SEQUENCE [LARGE SCALE GENOMIC DNA]</scope>
    <source>
        <strain evidence="5">WS_8</strain>
    </source>
</reference>
<dbReference type="InterPro" id="IPR036390">
    <property type="entry name" value="WH_DNA-bd_sf"/>
</dbReference>
<dbReference type="Gene3D" id="1.10.10.10">
    <property type="entry name" value="Winged helix-like DNA-binding domain superfamily/Winged helix DNA-binding domain"/>
    <property type="match status" value="1"/>
</dbReference>
<accession>A0A538TQ31</accession>
<evidence type="ECO:0000256" key="3">
    <source>
        <dbReference type="ARBA" id="ARBA00023125"/>
    </source>
</evidence>
<comment type="similarity">
    <text evidence="1">Belongs to the BlaI transcriptional regulatory family.</text>
</comment>
<evidence type="ECO:0000313" key="5">
    <source>
        <dbReference type="EMBL" id="TMQ65710.1"/>
    </source>
</evidence>
<keyword evidence="4" id="KW-0804">Transcription</keyword>
<keyword evidence="3" id="KW-0238">DNA-binding</keyword>
<sequence length="130" mass="14783">MPSLLSELGRRERQIMDIVIRRGRATAAEVLADLPDPPSYSSVRSMLRLLEEKGHLRHEWEGPRHAYRPTANPDHIRRSAARHLLRTFFSNSMESAVAAMLGAADHPPSEEELKRLAKLIAEARRKRGRS</sequence>
<dbReference type="EMBL" id="VBOY01000067">
    <property type="protein sequence ID" value="TMQ65710.1"/>
    <property type="molecule type" value="Genomic_DNA"/>
</dbReference>
<dbReference type="Proteomes" id="UP000316609">
    <property type="component" value="Unassembled WGS sequence"/>
</dbReference>
<comment type="caution">
    <text evidence="5">The sequence shown here is derived from an EMBL/GenBank/DDBJ whole genome shotgun (WGS) entry which is preliminary data.</text>
</comment>
<dbReference type="InterPro" id="IPR005650">
    <property type="entry name" value="BlaI_family"/>
</dbReference>
<gene>
    <name evidence="5" type="ORF">E6K78_07270</name>
</gene>
<evidence type="ECO:0000313" key="6">
    <source>
        <dbReference type="Proteomes" id="UP000316609"/>
    </source>
</evidence>
<name>A0A538TQ31_UNCEI</name>
<dbReference type="GO" id="GO:0045892">
    <property type="term" value="P:negative regulation of DNA-templated transcription"/>
    <property type="evidence" value="ECO:0007669"/>
    <property type="project" value="InterPro"/>
</dbReference>
<dbReference type="Pfam" id="PF03965">
    <property type="entry name" value="Penicillinase_R"/>
    <property type="match status" value="1"/>
</dbReference>
<dbReference type="InterPro" id="IPR036388">
    <property type="entry name" value="WH-like_DNA-bd_sf"/>
</dbReference>
<keyword evidence="2" id="KW-0805">Transcription regulation</keyword>
<evidence type="ECO:0000256" key="4">
    <source>
        <dbReference type="ARBA" id="ARBA00023163"/>
    </source>
</evidence>
<proteinExistence type="inferred from homology"/>
<organism evidence="5 6">
    <name type="scientific">Eiseniibacteriota bacterium</name>
    <dbReference type="NCBI Taxonomy" id="2212470"/>
    <lineage>
        <taxon>Bacteria</taxon>
        <taxon>Candidatus Eiseniibacteriota</taxon>
    </lineage>
</organism>
<protein>
    <submittedName>
        <fullName evidence="5">BlaI/MecI/CopY family transcriptional regulator</fullName>
    </submittedName>
</protein>
<dbReference type="SUPFAM" id="SSF46785">
    <property type="entry name" value="Winged helix' DNA-binding domain"/>
    <property type="match status" value="1"/>
</dbReference>
<dbReference type="AlphaFoldDB" id="A0A538TQ31"/>
<evidence type="ECO:0000256" key="2">
    <source>
        <dbReference type="ARBA" id="ARBA00023015"/>
    </source>
</evidence>
<evidence type="ECO:0000256" key="1">
    <source>
        <dbReference type="ARBA" id="ARBA00011046"/>
    </source>
</evidence>